<sequence>MIRWDHVADHVDFNLEISVEDFLISIPRNGKVLDFGCGYGRISNQLQKLGYKDLVGVDSSKEMINRGLTEYPELDLRYQQDGLFSFSDNYFDAIVVCAVLTCIPVQDSREKVVSELWRVLKPNGVLYLAEFCSIESLHFLSGLGIEMWHSRPKEIEALLSNFSIELSKVSETSTISGHVSNAVHIIARKVI</sequence>
<dbReference type="GO" id="GO:0032259">
    <property type="term" value="P:methylation"/>
    <property type="evidence" value="ECO:0007669"/>
    <property type="project" value="UniProtKB-KW"/>
</dbReference>
<name>A0ABR9Z8X4_VIBAN</name>
<keyword evidence="2" id="KW-0808">Transferase</keyword>
<dbReference type="Pfam" id="PF08241">
    <property type="entry name" value="Methyltransf_11"/>
    <property type="match status" value="1"/>
</dbReference>
<organism evidence="2 3">
    <name type="scientific">Vibrio anguillarum</name>
    <name type="common">Listonella anguillarum</name>
    <dbReference type="NCBI Taxonomy" id="55601"/>
    <lineage>
        <taxon>Bacteria</taxon>
        <taxon>Pseudomonadati</taxon>
        <taxon>Pseudomonadota</taxon>
        <taxon>Gammaproteobacteria</taxon>
        <taxon>Vibrionales</taxon>
        <taxon>Vibrionaceae</taxon>
        <taxon>Vibrio</taxon>
    </lineage>
</organism>
<evidence type="ECO:0000313" key="2">
    <source>
        <dbReference type="EMBL" id="MBF4374900.1"/>
    </source>
</evidence>
<reference evidence="2 3" key="1">
    <citation type="journal article" date="2021" name="PeerJ">
        <title>Analysis of 44 Vibrio anguillarum genomes reveals high genetic diversity.</title>
        <authorList>
            <person name="Hansen M.J."/>
            <person name="Dalsgaard I."/>
        </authorList>
    </citation>
    <scope>NUCLEOTIDE SEQUENCE [LARGE SCALE GENOMIC DNA]</scope>
    <source>
        <strain evidence="2 3">040915-1/1B</strain>
    </source>
</reference>
<dbReference type="Gene3D" id="3.40.50.150">
    <property type="entry name" value="Vaccinia Virus protein VP39"/>
    <property type="match status" value="1"/>
</dbReference>
<dbReference type="PANTHER" id="PTHR43591:SF110">
    <property type="entry name" value="RHODANESE DOMAIN-CONTAINING PROTEIN"/>
    <property type="match status" value="1"/>
</dbReference>
<evidence type="ECO:0000313" key="3">
    <source>
        <dbReference type="Proteomes" id="UP000726136"/>
    </source>
</evidence>
<gene>
    <name evidence="2" type="ORF">EAY46_17655</name>
</gene>
<proteinExistence type="predicted"/>
<evidence type="ECO:0000259" key="1">
    <source>
        <dbReference type="Pfam" id="PF08241"/>
    </source>
</evidence>
<protein>
    <submittedName>
        <fullName evidence="2">Class I SAM-dependent methyltransferase</fullName>
    </submittedName>
</protein>
<dbReference type="InterPro" id="IPR029063">
    <property type="entry name" value="SAM-dependent_MTases_sf"/>
</dbReference>
<dbReference type="SUPFAM" id="SSF53335">
    <property type="entry name" value="S-adenosyl-L-methionine-dependent methyltransferases"/>
    <property type="match status" value="1"/>
</dbReference>
<accession>A0ABR9Z8X4</accession>
<dbReference type="GO" id="GO:0008168">
    <property type="term" value="F:methyltransferase activity"/>
    <property type="evidence" value="ECO:0007669"/>
    <property type="project" value="UniProtKB-KW"/>
</dbReference>
<dbReference type="PANTHER" id="PTHR43591">
    <property type="entry name" value="METHYLTRANSFERASE"/>
    <property type="match status" value="1"/>
</dbReference>
<dbReference type="EMBL" id="RDPI01000027">
    <property type="protein sequence ID" value="MBF4374900.1"/>
    <property type="molecule type" value="Genomic_DNA"/>
</dbReference>
<dbReference type="CDD" id="cd02440">
    <property type="entry name" value="AdoMet_MTases"/>
    <property type="match status" value="1"/>
</dbReference>
<dbReference type="InterPro" id="IPR013216">
    <property type="entry name" value="Methyltransf_11"/>
</dbReference>
<keyword evidence="2" id="KW-0489">Methyltransferase</keyword>
<dbReference type="RefSeq" id="WP_142741566.1">
    <property type="nucleotide sequence ID" value="NZ_RDPI01000027.1"/>
</dbReference>
<feature type="domain" description="Methyltransferase type 11" evidence="1">
    <location>
        <begin position="33"/>
        <end position="128"/>
    </location>
</feature>
<dbReference type="Proteomes" id="UP000726136">
    <property type="component" value="Unassembled WGS sequence"/>
</dbReference>
<keyword evidence="3" id="KW-1185">Reference proteome</keyword>
<comment type="caution">
    <text evidence="2">The sequence shown here is derived from an EMBL/GenBank/DDBJ whole genome shotgun (WGS) entry which is preliminary data.</text>
</comment>